<dbReference type="PANTHER" id="PTHR31704:SF37">
    <property type="entry name" value="HEAT SHOCK PROTEIN"/>
    <property type="match status" value="1"/>
</dbReference>
<feature type="region of interest" description="Disordered" evidence="1">
    <location>
        <begin position="162"/>
        <end position="207"/>
    </location>
</feature>
<organism evidence="3 4">
    <name type="scientific">Heracleum sosnowskyi</name>
    <dbReference type="NCBI Taxonomy" id="360622"/>
    <lineage>
        <taxon>Eukaryota</taxon>
        <taxon>Viridiplantae</taxon>
        <taxon>Streptophyta</taxon>
        <taxon>Embryophyta</taxon>
        <taxon>Tracheophyta</taxon>
        <taxon>Spermatophyta</taxon>
        <taxon>Magnoliopsida</taxon>
        <taxon>eudicotyledons</taxon>
        <taxon>Gunneridae</taxon>
        <taxon>Pentapetalae</taxon>
        <taxon>asterids</taxon>
        <taxon>campanulids</taxon>
        <taxon>Apiales</taxon>
        <taxon>Apiaceae</taxon>
        <taxon>Apioideae</taxon>
        <taxon>apioid superclade</taxon>
        <taxon>Tordylieae</taxon>
        <taxon>Tordyliinae</taxon>
        <taxon>Heracleum</taxon>
    </lineage>
</organism>
<evidence type="ECO:0000256" key="1">
    <source>
        <dbReference type="SAM" id="MobiDB-lite"/>
    </source>
</evidence>
<protein>
    <recommendedName>
        <fullName evidence="2">Myb/SANT-like domain-containing protein</fullName>
    </recommendedName>
</protein>
<reference evidence="3" key="1">
    <citation type="submission" date="2023-02" db="EMBL/GenBank/DDBJ databases">
        <title>Genome of toxic invasive species Heracleum sosnowskyi carries increased number of genes despite the absence of recent whole-genome duplications.</title>
        <authorList>
            <person name="Schelkunov M."/>
            <person name="Shtratnikova V."/>
            <person name="Makarenko M."/>
            <person name="Klepikova A."/>
            <person name="Omelchenko D."/>
            <person name="Novikova G."/>
            <person name="Obukhova E."/>
            <person name="Bogdanov V."/>
            <person name="Penin A."/>
            <person name="Logacheva M."/>
        </authorList>
    </citation>
    <scope>NUCLEOTIDE SEQUENCE</scope>
    <source>
        <strain evidence="3">Hsosn_3</strain>
        <tissue evidence="3">Leaf</tissue>
    </source>
</reference>
<dbReference type="Proteomes" id="UP001237642">
    <property type="component" value="Unassembled WGS sequence"/>
</dbReference>
<gene>
    <name evidence="3" type="ORF">POM88_047007</name>
</gene>
<dbReference type="AlphaFoldDB" id="A0AAD8HA65"/>
<evidence type="ECO:0000259" key="2">
    <source>
        <dbReference type="Pfam" id="PF12776"/>
    </source>
</evidence>
<reference evidence="3" key="2">
    <citation type="submission" date="2023-05" db="EMBL/GenBank/DDBJ databases">
        <authorList>
            <person name="Schelkunov M.I."/>
        </authorList>
    </citation>
    <scope>NUCLEOTIDE SEQUENCE</scope>
    <source>
        <strain evidence="3">Hsosn_3</strain>
        <tissue evidence="3">Leaf</tissue>
    </source>
</reference>
<feature type="domain" description="Myb/SANT-like" evidence="2">
    <location>
        <begin position="12"/>
        <end position="104"/>
    </location>
</feature>
<dbReference type="PANTHER" id="PTHR31704">
    <property type="entry name" value="MYB/SANT-LIKE DNA-BINDING DOMAIN PROTEIN-RELATED"/>
    <property type="match status" value="1"/>
</dbReference>
<sequence length="306" mass="34553">MAATPPVTPNAKWTDELHKLFVELCAGEVIKGNKVGTTLNKEGWVVVHTEFVRQKNVPWTMRQFKNHWEAMKPDYQLFKKLKFGESGLGWNENTKTIEASPVWWLHKTQENPKYVKFRDKDLSLYMQYYDTLFGDIVATGQRARAANTYSAANLEVGEEFTEVMGEEDEGKEGSGDSDDNNMQSPPNLFPAPSLNKSKSSGTKRKKSGAEFVRAGLDSLAAAMSYRSTQSTAATDDAALNVAVDILDDMEQVPSGSELYFYAMRYLLEKGNRTVFLRARSNELRYGELMYNFTRRAGGNFNDNENI</sequence>
<dbReference type="EMBL" id="JAUIZM010000010">
    <property type="protein sequence ID" value="KAK1362533.1"/>
    <property type="molecule type" value="Genomic_DNA"/>
</dbReference>
<keyword evidence="4" id="KW-1185">Reference proteome</keyword>
<evidence type="ECO:0000313" key="3">
    <source>
        <dbReference type="EMBL" id="KAK1362533.1"/>
    </source>
</evidence>
<accession>A0AAD8HA65</accession>
<feature type="compositionally biased region" description="Acidic residues" evidence="1">
    <location>
        <begin position="162"/>
        <end position="179"/>
    </location>
</feature>
<dbReference type="Pfam" id="PF12776">
    <property type="entry name" value="Myb_DNA-bind_3"/>
    <property type="match status" value="1"/>
</dbReference>
<comment type="caution">
    <text evidence="3">The sequence shown here is derived from an EMBL/GenBank/DDBJ whole genome shotgun (WGS) entry which is preliminary data.</text>
</comment>
<dbReference type="InterPro" id="IPR024752">
    <property type="entry name" value="Myb/SANT-like_dom"/>
</dbReference>
<evidence type="ECO:0000313" key="4">
    <source>
        <dbReference type="Proteomes" id="UP001237642"/>
    </source>
</evidence>
<proteinExistence type="predicted"/>
<name>A0AAD8HA65_9APIA</name>